<feature type="compositionally biased region" description="Acidic residues" evidence="1">
    <location>
        <begin position="53"/>
        <end position="64"/>
    </location>
</feature>
<accession>A0A4S8L695</accession>
<reference evidence="2 3" key="1">
    <citation type="journal article" date="2019" name="Nat. Ecol. Evol.">
        <title>Megaphylogeny resolves global patterns of mushroom evolution.</title>
        <authorList>
            <person name="Varga T."/>
            <person name="Krizsan K."/>
            <person name="Foldi C."/>
            <person name="Dima B."/>
            <person name="Sanchez-Garcia M."/>
            <person name="Sanchez-Ramirez S."/>
            <person name="Szollosi G.J."/>
            <person name="Szarkandi J.G."/>
            <person name="Papp V."/>
            <person name="Albert L."/>
            <person name="Andreopoulos W."/>
            <person name="Angelini C."/>
            <person name="Antonin V."/>
            <person name="Barry K.W."/>
            <person name="Bougher N.L."/>
            <person name="Buchanan P."/>
            <person name="Buyck B."/>
            <person name="Bense V."/>
            <person name="Catcheside P."/>
            <person name="Chovatia M."/>
            <person name="Cooper J."/>
            <person name="Damon W."/>
            <person name="Desjardin D."/>
            <person name="Finy P."/>
            <person name="Geml J."/>
            <person name="Haridas S."/>
            <person name="Hughes K."/>
            <person name="Justo A."/>
            <person name="Karasinski D."/>
            <person name="Kautmanova I."/>
            <person name="Kiss B."/>
            <person name="Kocsube S."/>
            <person name="Kotiranta H."/>
            <person name="LaButti K.M."/>
            <person name="Lechner B.E."/>
            <person name="Liimatainen K."/>
            <person name="Lipzen A."/>
            <person name="Lukacs Z."/>
            <person name="Mihaltcheva S."/>
            <person name="Morgado L.N."/>
            <person name="Niskanen T."/>
            <person name="Noordeloos M.E."/>
            <person name="Ohm R.A."/>
            <person name="Ortiz-Santana B."/>
            <person name="Ovrebo C."/>
            <person name="Racz N."/>
            <person name="Riley R."/>
            <person name="Savchenko A."/>
            <person name="Shiryaev A."/>
            <person name="Soop K."/>
            <person name="Spirin V."/>
            <person name="Szebenyi C."/>
            <person name="Tomsovsky M."/>
            <person name="Tulloss R.E."/>
            <person name="Uehling J."/>
            <person name="Grigoriev I.V."/>
            <person name="Vagvolgyi C."/>
            <person name="Papp T."/>
            <person name="Martin F.M."/>
            <person name="Miettinen O."/>
            <person name="Hibbett D.S."/>
            <person name="Nagy L.G."/>
        </authorList>
    </citation>
    <scope>NUCLEOTIDE SEQUENCE [LARGE SCALE GENOMIC DNA]</scope>
    <source>
        <strain evidence="2 3">CBS 962.96</strain>
    </source>
</reference>
<evidence type="ECO:0000313" key="3">
    <source>
        <dbReference type="Proteomes" id="UP000297245"/>
    </source>
</evidence>
<keyword evidence="3" id="KW-1185">Reference proteome</keyword>
<dbReference type="AlphaFoldDB" id="A0A4S8L695"/>
<gene>
    <name evidence="2" type="ORF">K435DRAFT_843839</name>
</gene>
<feature type="compositionally biased region" description="Polar residues" evidence="1">
    <location>
        <begin position="130"/>
        <end position="143"/>
    </location>
</feature>
<name>A0A4S8L695_DENBC</name>
<feature type="compositionally biased region" description="Basic and acidic residues" evidence="1">
    <location>
        <begin position="71"/>
        <end position="125"/>
    </location>
</feature>
<evidence type="ECO:0000313" key="2">
    <source>
        <dbReference type="EMBL" id="THU83990.1"/>
    </source>
</evidence>
<dbReference type="EMBL" id="ML179630">
    <property type="protein sequence ID" value="THU83990.1"/>
    <property type="molecule type" value="Genomic_DNA"/>
</dbReference>
<organism evidence="2 3">
    <name type="scientific">Dendrothele bispora (strain CBS 962.96)</name>
    <dbReference type="NCBI Taxonomy" id="1314807"/>
    <lineage>
        <taxon>Eukaryota</taxon>
        <taxon>Fungi</taxon>
        <taxon>Dikarya</taxon>
        <taxon>Basidiomycota</taxon>
        <taxon>Agaricomycotina</taxon>
        <taxon>Agaricomycetes</taxon>
        <taxon>Agaricomycetidae</taxon>
        <taxon>Agaricales</taxon>
        <taxon>Agaricales incertae sedis</taxon>
        <taxon>Dendrothele</taxon>
    </lineage>
</organism>
<proteinExistence type="predicted"/>
<evidence type="ECO:0000256" key="1">
    <source>
        <dbReference type="SAM" id="MobiDB-lite"/>
    </source>
</evidence>
<protein>
    <submittedName>
        <fullName evidence="2">Uncharacterized protein</fullName>
    </submittedName>
</protein>
<dbReference type="Proteomes" id="UP000297245">
    <property type="component" value="Unassembled WGS sequence"/>
</dbReference>
<sequence length="159" mass="18709">MRIVFVSWIPVEVEVPPRREEENENRTEEVQPRRQEENESRVEENQMERTNDSESELTDQEEPEVVYVHRIWREPAFQRRGQEEQMNESRMEENQMERTNESQPEEVRSTQPEKMKDENVRKEAEPETGSGPSTVADSEQVDSTVHPPAVDGDNEDAQN</sequence>
<feature type="compositionally biased region" description="Basic and acidic residues" evidence="1">
    <location>
        <begin position="15"/>
        <end position="52"/>
    </location>
</feature>
<feature type="region of interest" description="Disordered" evidence="1">
    <location>
        <begin position="13"/>
        <end position="159"/>
    </location>
</feature>